<keyword evidence="1" id="KW-0732">Signal</keyword>
<dbReference type="Gene3D" id="1.25.40.390">
    <property type="match status" value="1"/>
</dbReference>
<feature type="signal peptide" evidence="1">
    <location>
        <begin position="1"/>
        <end position="24"/>
    </location>
</feature>
<dbReference type="InterPro" id="IPR011990">
    <property type="entry name" value="TPR-like_helical_dom_sf"/>
</dbReference>
<dbReference type="PROSITE" id="PS51257">
    <property type="entry name" value="PROKAR_LIPOPROTEIN"/>
    <property type="match status" value="1"/>
</dbReference>
<gene>
    <name evidence="2" type="ORF">E2488_12940</name>
</gene>
<dbReference type="OrthoDB" id="725917at2"/>
<evidence type="ECO:0000313" key="3">
    <source>
        <dbReference type="Proteomes" id="UP000298517"/>
    </source>
</evidence>
<accession>A0A4Y8AQR6</accession>
<dbReference type="InterPro" id="IPR041662">
    <property type="entry name" value="SusD-like_2"/>
</dbReference>
<feature type="chain" id="PRO_5021351192" evidence="1">
    <location>
        <begin position="25"/>
        <end position="484"/>
    </location>
</feature>
<reference evidence="2 3" key="1">
    <citation type="journal article" date="2011" name="J. Microbiol.">
        <title>Gramella jeungdoensis sp. nov., isolated from a solar saltern in Korea.</title>
        <authorList>
            <person name="Joung Y."/>
            <person name="Kim H."/>
            <person name="Jang T."/>
            <person name="Ahn T.S."/>
            <person name="Joh K."/>
        </authorList>
    </citation>
    <scope>NUCLEOTIDE SEQUENCE [LARGE SCALE GENOMIC DNA]</scope>
    <source>
        <strain evidence="2 3">KCTC 23123</strain>
    </source>
</reference>
<evidence type="ECO:0000313" key="2">
    <source>
        <dbReference type="EMBL" id="TEW73089.1"/>
    </source>
</evidence>
<sequence>MKNIIKYANLLIVVLLLASCEDFLDVNVDPNNPTVVTPELVLPVAQKYSANLIQATDGGGRRANTIGNMLMYNWSQSDGFAWYPDEFKYNVTSSFYTGIFSNSYTQSLKQYQILTQLDEKFDNYKAIGMIMKAYHFQLLVDFYGDVPYTEALLRKENATPVYDDAAFIYEDLVVQLSAAIEVINNAPSSAVVPGTDDIMFGGDMTEWIKFANTVKLRIGVRSSNSAVISEAFAQSEGFITSDVLVNPGYSKDAGKQNPFWNLYGADESETLTLTSKATCATDFVITYLQNTADARIDYLYEKPATGHLGVVQGLLDYDTPVVDAYIPENVSNIGPGLLKSETMGACIFTLAESYFNQAEAVLSQGGDAQSLYESGIEASFDYLGASGASGYYAQPVANVSWANSSNKLEAIITQKWIATNGITAEQSWFDYNRTGYPSNLPVSSQASTSDRPVRLYYPASELSSNGGNVPSQPDAFTAKIFWAN</sequence>
<comment type="caution">
    <text evidence="2">The sequence shown here is derived from an EMBL/GenBank/DDBJ whole genome shotgun (WGS) entry which is preliminary data.</text>
</comment>
<keyword evidence="2" id="KW-0449">Lipoprotein</keyword>
<dbReference type="Pfam" id="PF12771">
    <property type="entry name" value="SusD-like_2"/>
    <property type="match status" value="1"/>
</dbReference>
<protein>
    <submittedName>
        <fullName evidence="2">SusD/RagB family nutrient-binding outer membrane lipoprotein</fullName>
    </submittedName>
</protein>
<organism evidence="2 3">
    <name type="scientific">Gramella jeungdoensis</name>
    <dbReference type="NCBI Taxonomy" id="708091"/>
    <lineage>
        <taxon>Bacteria</taxon>
        <taxon>Pseudomonadati</taxon>
        <taxon>Bacteroidota</taxon>
        <taxon>Flavobacteriia</taxon>
        <taxon>Flavobacteriales</taxon>
        <taxon>Flavobacteriaceae</taxon>
        <taxon>Christiangramia</taxon>
    </lineage>
</organism>
<dbReference type="AlphaFoldDB" id="A0A4Y8AQR6"/>
<dbReference type="Proteomes" id="UP000298517">
    <property type="component" value="Unassembled WGS sequence"/>
</dbReference>
<keyword evidence="3" id="KW-1185">Reference proteome</keyword>
<proteinExistence type="predicted"/>
<dbReference type="RefSeq" id="WP_134248792.1">
    <property type="nucleotide sequence ID" value="NZ_SNQI01000004.1"/>
</dbReference>
<evidence type="ECO:0000256" key="1">
    <source>
        <dbReference type="SAM" id="SignalP"/>
    </source>
</evidence>
<dbReference type="EMBL" id="SNQI01000004">
    <property type="protein sequence ID" value="TEW73089.1"/>
    <property type="molecule type" value="Genomic_DNA"/>
</dbReference>
<dbReference type="SUPFAM" id="SSF48452">
    <property type="entry name" value="TPR-like"/>
    <property type="match status" value="1"/>
</dbReference>
<name>A0A4Y8AQR6_9FLAO</name>